<feature type="chain" id="PRO_5004897919" evidence="1">
    <location>
        <begin position="23"/>
        <end position="288"/>
    </location>
</feature>
<evidence type="ECO:0000313" key="2">
    <source>
        <dbReference type="EMBL" id="EWH10899.1"/>
    </source>
</evidence>
<dbReference type="STRING" id="1328313.DS2_06396"/>
<organism evidence="2 3">
    <name type="scientific">Catenovulum agarivorans DS-2</name>
    <dbReference type="NCBI Taxonomy" id="1328313"/>
    <lineage>
        <taxon>Bacteria</taxon>
        <taxon>Pseudomonadati</taxon>
        <taxon>Pseudomonadota</taxon>
        <taxon>Gammaproteobacteria</taxon>
        <taxon>Alteromonadales</taxon>
        <taxon>Alteromonadaceae</taxon>
        <taxon>Catenovulum</taxon>
    </lineage>
</organism>
<evidence type="ECO:0000256" key="1">
    <source>
        <dbReference type="SAM" id="SignalP"/>
    </source>
</evidence>
<dbReference type="eggNOG" id="COG4623">
    <property type="taxonomic scope" value="Bacteria"/>
</dbReference>
<dbReference type="Proteomes" id="UP000019276">
    <property type="component" value="Unassembled WGS sequence"/>
</dbReference>
<keyword evidence="1" id="KW-0732">Signal</keyword>
<dbReference type="Gene3D" id="3.40.190.10">
    <property type="entry name" value="Periplasmic binding protein-like II"/>
    <property type="match status" value="2"/>
</dbReference>
<proteinExistence type="predicted"/>
<protein>
    <submittedName>
        <fullName evidence="2">Amino acid ABC transporter substrate-binding protein</fullName>
    </submittedName>
</protein>
<dbReference type="AlphaFoldDB" id="W7QDB9"/>
<dbReference type="EMBL" id="ARZY01000008">
    <property type="protein sequence ID" value="EWH10899.1"/>
    <property type="molecule type" value="Genomic_DNA"/>
</dbReference>
<comment type="caution">
    <text evidence="2">The sequence shown here is derived from an EMBL/GenBank/DDBJ whole genome shotgun (WGS) entry which is preliminary data.</text>
</comment>
<feature type="signal peptide" evidence="1">
    <location>
        <begin position="1"/>
        <end position="22"/>
    </location>
</feature>
<evidence type="ECO:0000313" key="3">
    <source>
        <dbReference type="Proteomes" id="UP000019276"/>
    </source>
</evidence>
<dbReference type="RefSeq" id="WP_035013846.1">
    <property type="nucleotide sequence ID" value="NZ_ARZY01000008.1"/>
</dbReference>
<name>W7QDB9_9ALTE</name>
<dbReference type="SUPFAM" id="SSF53850">
    <property type="entry name" value="Periplasmic binding protein-like II"/>
    <property type="match status" value="1"/>
</dbReference>
<sequence>MQRICAFGLVLVAYLSLATAVAQTIVYPPPLGEWDKQHNYPIKLLEKALSKTPSTYKLELYEKIIDQEQALNLLYRKQVDVVWTMTNKQREALYLPIRIPLTKGLSGWRLFLIKPKHQSLFANVKNRDQLSLYTAVQGQDWPDCEILQRNQLKLVTKANYIDLIDVLSAGKAQYFPRGVFEIWSESEQFKAQGHQVAVERHLALYYPTALYFFVNRTNKTLAAKIEQGLHKMLANGEFEQMFKQTFAEAIKKTNFAQRRVLHLNNPTLPKQTPIANKQLWYIPKSAGD</sequence>
<reference evidence="2 3" key="1">
    <citation type="journal article" date="2014" name="Genome Announc.">
        <title>Draft Genome Sequence of the Agar-Degrading Bacterium Catenovulum sp. Strain DS-2, Isolated from Intestines of Haliotis diversicolor.</title>
        <authorList>
            <person name="Shan D."/>
            <person name="Li X."/>
            <person name="Gu Z."/>
            <person name="Wei G."/>
            <person name="Gao Z."/>
            <person name="Shao Z."/>
        </authorList>
    </citation>
    <scope>NUCLEOTIDE SEQUENCE [LARGE SCALE GENOMIC DNA]</scope>
    <source>
        <strain evidence="2 3">DS-2</strain>
    </source>
</reference>
<accession>W7QDB9</accession>
<keyword evidence="3" id="KW-1185">Reference proteome</keyword>
<gene>
    <name evidence="2" type="ORF">DS2_06396</name>
</gene>
<dbReference type="OrthoDB" id="547680at2"/>